<accession>A0ACB8DXI1</accession>
<gene>
    <name evidence="1" type="ORF">HPB49_008798</name>
</gene>
<comment type="caution">
    <text evidence="1">The sequence shown here is derived from an EMBL/GenBank/DDBJ whole genome shotgun (WGS) entry which is preliminary data.</text>
</comment>
<reference evidence="1" key="1">
    <citation type="submission" date="2020-05" db="EMBL/GenBank/DDBJ databases">
        <title>Large-scale comparative analyses of tick genomes elucidate their genetic diversity and vector capacities.</title>
        <authorList>
            <person name="Jia N."/>
            <person name="Wang J."/>
            <person name="Shi W."/>
            <person name="Du L."/>
            <person name="Sun Y."/>
            <person name="Zhan W."/>
            <person name="Jiang J."/>
            <person name="Wang Q."/>
            <person name="Zhang B."/>
            <person name="Ji P."/>
            <person name="Sakyi L.B."/>
            <person name="Cui X."/>
            <person name="Yuan T."/>
            <person name="Jiang B."/>
            <person name="Yang W."/>
            <person name="Lam T.T.-Y."/>
            <person name="Chang Q."/>
            <person name="Ding S."/>
            <person name="Wang X."/>
            <person name="Zhu J."/>
            <person name="Ruan X."/>
            <person name="Zhao L."/>
            <person name="Wei J."/>
            <person name="Que T."/>
            <person name="Du C."/>
            <person name="Cheng J."/>
            <person name="Dai P."/>
            <person name="Han X."/>
            <person name="Huang E."/>
            <person name="Gao Y."/>
            <person name="Liu J."/>
            <person name="Shao H."/>
            <person name="Ye R."/>
            <person name="Li L."/>
            <person name="Wei W."/>
            <person name="Wang X."/>
            <person name="Wang C."/>
            <person name="Yang T."/>
            <person name="Huo Q."/>
            <person name="Li W."/>
            <person name="Guo W."/>
            <person name="Chen H."/>
            <person name="Zhou L."/>
            <person name="Ni X."/>
            <person name="Tian J."/>
            <person name="Zhou Y."/>
            <person name="Sheng Y."/>
            <person name="Liu T."/>
            <person name="Pan Y."/>
            <person name="Xia L."/>
            <person name="Li J."/>
            <person name="Zhao F."/>
            <person name="Cao W."/>
        </authorList>
    </citation>
    <scope>NUCLEOTIDE SEQUENCE</scope>
    <source>
        <strain evidence="1">Dsil-2018</strain>
    </source>
</reference>
<keyword evidence="2" id="KW-1185">Reference proteome</keyword>
<protein>
    <submittedName>
        <fullName evidence="1">Uncharacterized protein</fullName>
    </submittedName>
</protein>
<organism evidence="1 2">
    <name type="scientific">Dermacentor silvarum</name>
    <name type="common">Tick</name>
    <dbReference type="NCBI Taxonomy" id="543639"/>
    <lineage>
        <taxon>Eukaryota</taxon>
        <taxon>Metazoa</taxon>
        <taxon>Ecdysozoa</taxon>
        <taxon>Arthropoda</taxon>
        <taxon>Chelicerata</taxon>
        <taxon>Arachnida</taxon>
        <taxon>Acari</taxon>
        <taxon>Parasitiformes</taxon>
        <taxon>Ixodida</taxon>
        <taxon>Ixodoidea</taxon>
        <taxon>Ixodidae</taxon>
        <taxon>Rhipicephalinae</taxon>
        <taxon>Dermacentor</taxon>
    </lineage>
</organism>
<proteinExistence type="predicted"/>
<sequence>MSLRGSSAISCGSSSTKITAENQRFSNSGGESIPQPPPHKSQASGSRISMSASSAFHSVPGSKASKKADEAASAAAAEADLCAATTRAICTAVALRLLKAEENRNKSLTLAHATPAAKGAPSTTEMAHQPVYETALDLRLKQREPDQGLDRLTQSPAIILPGLQQQPRAGPLYPVPSSCSASGVSVTPGHKGGITRQPSLQDACCPKPPPHQGSSWSTSVSFSIQQQPAPTPCGSSSSGGGNPSVPIPAIRDPDLAFRQASSAIDQSHLLPRSPISENAPTAPVGAVIVKRSIYAGVKVLPSGSVRRRRHSGHRNEAPLQNGSDCALQTFRASPSVDSFSYSSCDSP</sequence>
<evidence type="ECO:0000313" key="1">
    <source>
        <dbReference type="EMBL" id="KAH7979232.1"/>
    </source>
</evidence>
<name>A0ACB8DXI1_DERSI</name>
<evidence type="ECO:0000313" key="2">
    <source>
        <dbReference type="Proteomes" id="UP000821865"/>
    </source>
</evidence>
<dbReference type="Proteomes" id="UP000821865">
    <property type="component" value="Chromosome 1"/>
</dbReference>
<dbReference type="EMBL" id="CM023470">
    <property type="protein sequence ID" value="KAH7979232.1"/>
    <property type="molecule type" value="Genomic_DNA"/>
</dbReference>